<dbReference type="EMBL" id="VKAC01000012">
    <property type="protein sequence ID" value="TXR52713.1"/>
    <property type="molecule type" value="Genomic_DNA"/>
</dbReference>
<keyword evidence="3" id="KW-0560">Oxidoreductase</keyword>
<dbReference type="InterPro" id="IPR002888">
    <property type="entry name" value="2Fe-2S-bd"/>
</dbReference>
<evidence type="ECO:0000259" key="5">
    <source>
        <dbReference type="PROSITE" id="PS51085"/>
    </source>
</evidence>
<sequence>MSAVVNGRPDEREPRPGQCLRTWLREGGWSGVKKGCDAGDCGACTVHVDGRAVHSCLYPAVRAQGRSVTTVEGLDHPCQRAFLDAQGFQCGFCTAGMVMTAAALQDGEHEHLLEDLPRAFKGNLCRCTGYRSIRDALAGRTTVDREPAAGAAVGRSTPAPAGPDLVRGAARFTLDEPPPPGMLHLAVLRSPHAHARVVSLDAATALAVPGVVRVITADDVEQVAGPVLHSSARHHRSSDDPDDTLVLDRVLRFTGQRVAAVVAETVGAAEAGVAALAVGVTYEVLPAVFDPEEAMHPARTGAPVLHGDKDPSLTRIARPADNVVAEVHGHLGDVEAGFEAARSAGGAVVDGTWRSQRLAHAALETHAARGWLDGALEEGGRLVVRSSTQTPFLTRDALAVVLGLQREQVRVVAGRVGGGFGGKQEMLTEDLVGLAVLLTGRPVQWELTRAEQFSATTTRHPMTVTAQLGALPDGTLTAMSVRVVSNTGAYGNHAPGVLFHGCGESLGVYRCANKRVDGWAVYTNTVPAGAFRGYGLSQLVFAVESAMDELARDLGLDPYDLRRRNAVVPGDPMTSTTDEPDDVVYGSYGLDQLLRSVQAHVAGEREAVRAQAPQGWPVGEGMAISMIDTVPPRGHHADAAVALLLDDDGTATYEVRVGTAEFGNGTTTVHAQLAATALWTTPDRVRVRQSDTDVVGHDTGAFGSTGTVVAGRAVHAAAGALARVLVERAAASAVSATGARVPPEVCRLDGDVVVVAGDRVPLADLAAAAAVEGTELVGRGEWGGTPRSVAFDVQAFTVACDPGSGEVRILASVHGADAGVVVNPEQCRGQVEGGVAQAIGAALYEEVRLDDAPGGSGAVTNPAFRTYHLPTWADVPTTTVLFADTSDDVGPVGAKSMSESPYNPVAPALANAVRDATGVRFHRLPMARDRVWLAWTGHQHGEQEDHA</sequence>
<dbReference type="Pfam" id="PF00111">
    <property type="entry name" value="Fer2"/>
    <property type="match status" value="1"/>
</dbReference>
<dbReference type="Pfam" id="PF01315">
    <property type="entry name" value="Ald_Xan_dh_C"/>
    <property type="match status" value="1"/>
</dbReference>
<gene>
    <name evidence="6" type="ORF">FMM08_18350</name>
</gene>
<dbReference type="Pfam" id="PF01799">
    <property type="entry name" value="Fer2_2"/>
    <property type="match status" value="1"/>
</dbReference>
<dbReference type="InterPro" id="IPR012675">
    <property type="entry name" value="Beta-grasp_dom_sf"/>
</dbReference>
<proteinExistence type="inferred from homology"/>
<dbReference type="PROSITE" id="PS51085">
    <property type="entry name" value="2FE2S_FER_2"/>
    <property type="match status" value="1"/>
</dbReference>
<dbReference type="AlphaFoldDB" id="A0A5C8Z616"/>
<dbReference type="PANTHER" id="PTHR11908">
    <property type="entry name" value="XANTHINE DEHYDROGENASE"/>
    <property type="match status" value="1"/>
</dbReference>
<dbReference type="Pfam" id="PF02738">
    <property type="entry name" value="MoCoBD_1"/>
    <property type="match status" value="1"/>
</dbReference>
<evidence type="ECO:0000256" key="2">
    <source>
        <dbReference type="ARBA" id="ARBA00022723"/>
    </source>
</evidence>
<dbReference type="GO" id="GO:0016491">
    <property type="term" value="F:oxidoreductase activity"/>
    <property type="evidence" value="ECO:0007669"/>
    <property type="project" value="UniProtKB-KW"/>
</dbReference>
<dbReference type="Gene3D" id="3.10.20.30">
    <property type="match status" value="1"/>
</dbReference>
<dbReference type="InterPro" id="IPR037165">
    <property type="entry name" value="AldOxase/xan_DH_Mopterin-bd_sf"/>
</dbReference>
<dbReference type="PROSITE" id="PS00197">
    <property type="entry name" value="2FE2S_FER_1"/>
    <property type="match status" value="1"/>
</dbReference>
<comment type="caution">
    <text evidence="6">The sequence shown here is derived from an EMBL/GenBank/DDBJ whole genome shotgun (WGS) entry which is preliminary data.</text>
</comment>
<dbReference type="InterPro" id="IPR046867">
    <property type="entry name" value="AldOxase/xan_DH_MoCoBD2"/>
</dbReference>
<dbReference type="Pfam" id="PF20256">
    <property type="entry name" value="MoCoBD_2"/>
    <property type="match status" value="1"/>
</dbReference>
<dbReference type="InterPro" id="IPR001041">
    <property type="entry name" value="2Fe-2S_ferredoxin-type"/>
</dbReference>
<dbReference type="SUPFAM" id="SSF54665">
    <property type="entry name" value="CO dehydrogenase molybdoprotein N-domain-like"/>
    <property type="match status" value="1"/>
</dbReference>
<dbReference type="GO" id="GO:0051537">
    <property type="term" value="F:2 iron, 2 sulfur cluster binding"/>
    <property type="evidence" value="ECO:0007669"/>
    <property type="project" value="InterPro"/>
</dbReference>
<evidence type="ECO:0000256" key="3">
    <source>
        <dbReference type="ARBA" id="ARBA00023002"/>
    </source>
</evidence>
<dbReference type="InterPro" id="IPR036884">
    <property type="entry name" value="2Fe-2S-bd_dom_sf"/>
</dbReference>
<dbReference type="SUPFAM" id="SSF54292">
    <property type="entry name" value="2Fe-2S ferredoxin-like"/>
    <property type="match status" value="1"/>
</dbReference>
<dbReference type="Gene3D" id="3.30.365.10">
    <property type="entry name" value="Aldehyde oxidase/xanthine dehydrogenase, molybdopterin binding domain"/>
    <property type="match status" value="4"/>
</dbReference>
<dbReference type="Gene3D" id="3.90.1170.50">
    <property type="entry name" value="Aldehyde oxidase/xanthine dehydrogenase, a/b hammerhead"/>
    <property type="match status" value="1"/>
</dbReference>
<keyword evidence="4" id="KW-0408">Iron</keyword>
<comment type="similarity">
    <text evidence="1">Belongs to the xanthine dehydrogenase family.</text>
</comment>
<dbReference type="Proteomes" id="UP000321234">
    <property type="component" value="Unassembled WGS sequence"/>
</dbReference>
<evidence type="ECO:0000313" key="6">
    <source>
        <dbReference type="EMBL" id="TXR52713.1"/>
    </source>
</evidence>
<accession>A0A5C8Z616</accession>
<organism evidence="6 7">
    <name type="scientific">Quadrisphaera setariae</name>
    <dbReference type="NCBI Taxonomy" id="2593304"/>
    <lineage>
        <taxon>Bacteria</taxon>
        <taxon>Bacillati</taxon>
        <taxon>Actinomycetota</taxon>
        <taxon>Actinomycetes</taxon>
        <taxon>Kineosporiales</taxon>
        <taxon>Kineosporiaceae</taxon>
        <taxon>Quadrisphaera</taxon>
    </lineage>
</organism>
<dbReference type="InterPro" id="IPR036856">
    <property type="entry name" value="Ald_Oxase/Xan_DH_a/b_sf"/>
</dbReference>
<evidence type="ECO:0000313" key="7">
    <source>
        <dbReference type="Proteomes" id="UP000321234"/>
    </source>
</evidence>
<dbReference type="SMART" id="SM01008">
    <property type="entry name" value="Ald_Xan_dh_C"/>
    <property type="match status" value="1"/>
</dbReference>
<dbReference type="PANTHER" id="PTHR11908:SF157">
    <property type="entry name" value="XANTHINE DEHYDROGENASE SUBUNIT D-RELATED"/>
    <property type="match status" value="1"/>
</dbReference>
<dbReference type="GO" id="GO:0005506">
    <property type="term" value="F:iron ion binding"/>
    <property type="evidence" value="ECO:0007669"/>
    <property type="project" value="InterPro"/>
</dbReference>
<keyword evidence="7" id="KW-1185">Reference proteome</keyword>
<dbReference type="OrthoDB" id="9758509at2"/>
<feature type="domain" description="2Fe-2S ferredoxin-type" evidence="5">
    <location>
        <begin position="1"/>
        <end position="74"/>
    </location>
</feature>
<dbReference type="InterPro" id="IPR036010">
    <property type="entry name" value="2Fe-2S_ferredoxin-like_sf"/>
</dbReference>
<dbReference type="InterPro" id="IPR006058">
    <property type="entry name" value="2Fe2S_fd_BS"/>
</dbReference>
<dbReference type="InterPro" id="IPR000674">
    <property type="entry name" value="Ald_Oxase/Xan_DH_a/b"/>
</dbReference>
<dbReference type="PIRSF" id="PIRSF000127">
    <property type="entry name" value="Xanthine_DH"/>
    <property type="match status" value="1"/>
</dbReference>
<dbReference type="SUPFAM" id="SSF56003">
    <property type="entry name" value="Molybdenum cofactor-binding domain"/>
    <property type="match status" value="1"/>
</dbReference>
<keyword evidence="2" id="KW-0479">Metal-binding</keyword>
<dbReference type="InterPro" id="IPR016208">
    <property type="entry name" value="Ald_Oxase/xanthine_DH-like"/>
</dbReference>
<protein>
    <submittedName>
        <fullName evidence="6">Molybdopterin-dependent oxidoreductase</fullName>
    </submittedName>
</protein>
<dbReference type="InterPro" id="IPR008274">
    <property type="entry name" value="AldOxase/xan_DH_MoCoBD1"/>
</dbReference>
<evidence type="ECO:0000256" key="4">
    <source>
        <dbReference type="ARBA" id="ARBA00023004"/>
    </source>
</evidence>
<dbReference type="Gene3D" id="1.10.150.120">
    <property type="entry name" value="[2Fe-2S]-binding domain"/>
    <property type="match status" value="1"/>
</dbReference>
<dbReference type="SUPFAM" id="SSF47741">
    <property type="entry name" value="CO dehydrogenase ISP C-domain like"/>
    <property type="match status" value="1"/>
</dbReference>
<dbReference type="RefSeq" id="WP_147927835.1">
    <property type="nucleotide sequence ID" value="NZ_VKAC01000012.1"/>
</dbReference>
<evidence type="ECO:0000256" key="1">
    <source>
        <dbReference type="ARBA" id="ARBA00006849"/>
    </source>
</evidence>
<reference evidence="6 7" key="1">
    <citation type="submission" date="2019-07" db="EMBL/GenBank/DDBJ databases">
        <title>Quadrisphaera sp. strain DD2A genome sequencing and assembly.</title>
        <authorList>
            <person name="Kim I."/>
        </authorList>
    </citation>
    <scope>NUCLEOTIDE SEQUENCE [LARGE SCALE GENOMIC DNA]</scope>
    <source>
        <strain evidence="6 7">DD2A</strain>
    </source>
</reference>
<name>A0A5C8Z616_9ACTN</name>